<accession>A0A6A6MPR0</accession>
<name>A0A6A6MPR0_HEVBR</name>
<dbReference type="Proteomes" id="UP000467840">
    <property type="component" value="Chromosome 15"/>
</dbReference>
<organism evidence="1 2">
    <name type="scientific">Hevea brasiliensis</name>
    <name type="common">Para rubber tree</name>
    <name type="synonym">Siphonia brasiliensis</name>
    <dbReference type="NCBI Taxonomy" id="3981"/>
    <lineage>
        <taxon>Eukaryota</taxon>
        <taxon>Viridiplantae</taxon>
        <taxon>Streptophyta</taxon>
        <taxon>Embryophyta</taxon>
        <taxon>Tracheophyta</taxon>
        <taxon>Spermatophyta</taxon>
        <taxon>Magnoliopsida</taxon>
        <taxon>eudicotyledons</taxon>
        <taxon>Gunneridae</taxon>
        <taxon>Pentapetalae</taxon>
        <taxon>rosids</taxon>
        <taxon>fabids</taxon>
        <taxon>Malpighiales</taxon>
        <taxon>Euphorbiaceae</taxon>
        <taxon>Crotonoideae</taxon>
        <taxon>Micrandreae</taxon>
        <taxon>Hevea</taxon>
    </lineage>
</organism>
<proteinExistence type="predicted"/>
<dbReference type="AlphaFoldDB" id="A0A6A6MPR0"/>
<sequence length="329" mass="39037">MATQMKNICVNESYDCNLEEWLIKHNTDARWSSKHHTWNLDPTKASINWNLEWPTLETVQLVQGMITAVIEFHDKNGIHGYLHNHKNFLLKFGIKCYLGAHVRDIIKVFIVHDDKSEKKNGDFKEKSKNADVTELASMICYTILGKEMQELPSDWINLIDSVNMLYMTDRHKNVIPVEFVKNHPALWPWRRRFMFYEECWVQATHRTTDTHISQGQTDYICNWVENIALSIKFVDWSSNIPVDTPMRRLFNDMCGRSRLKTNNGYDLLHFLRIFHHHYCDKDKSQNLIVHQTDSKNYEEDEFIEIVTTQCFALFLVTIYKILCTYDLFF</sequence>
<keyword evidence="2" id="KW-1185">Reference proteome</keyword>
<gene>
    <name evidence="1" type="ORF">GH714_040298</name>
</gene>
<dbReference type="EMBL" id="JAAGAX010000005">
    <property type="protein sequence ID" value="KAF2315761.1"/>
    <property type="molecule type" value="Genomic_DNA"/>
</dbReference>
<comment type="caution">
    <text evidence="1">The sequence shown here is derived from an EMBL/GenBank/DDBJ whole genome shotgun (WGS) entry which is preliminary data.</text>
</comment>
<evidence type="ECO:0000313" key="1">
    <source>
        <dbReference type="EMBL" id="KAF2315761.1"/>
    </source>
</evidence>
<protein>
    <submittedName>
        <fullName evidence="1">Uncharacterized protein</fullName>
    </submittedName>
</protein>
<evidence type="ECO:0000313" key="2">
    <source>
        <dbReference type="Proteomes" id="UP000467840"/>
    </source>
</evidence>
<reference evidence="1 2" key="1">
    <citation type="journal article" date="2020" name="Mol. Plant">
        <title>The Chromosome-Based Rubber Tree Genome Provides New Insights into Spurge Genome Evolution and Rubber Biosynthesis.</title>
        <authorList>
            <person name="Liu J."/>
            <person name="Shi C."/>
            <person name="Shi C.C."/>
            <person name="Li W."/>
            <person name="Zhang Q.J."/>
            <person name="Zhang Y."/>
            <person name="Li K."/>
            <person name="Lu H.F."/>
            <person name="Shi C."/>
            <person name="Zhu S.T."/>
            <person name="Xiao Z.Y."/>
            <person name="Nan H."/>
            <person name="Yue Y."/>
            <person name="Zhu X.G."/>
            <person name="Wu Y."/>
            <person name="Hong X.N."/>
            <person name="Fan G.Y."/>
            <person name="Tong Y."/>
            <person name="Zhang D."/>
            <person name="Mao C.L."/>
            <person name="Liu Y.L."/>
            <person name="Hao S.J."/>
            <person name="Liu W.Q."/>
            <person name="Lv M.Q."/>
            <person name="Zhang H.B."/>
            <person name="Liu Y."/>
            <person name="Hu-Tang G.R."/>
            <person name="Wang J.P."/>
            <person name="Wang J.H."/>
            <person name="Sun Y.H."/>
            <person name="Ni S.B."/>
            <person name="Chen W.B."/>
            <person name="Zhang X.C."/>
            <person name="Jiao Y.N."/>
            <person name="Eichler E.E."/>
            <person name="Li G.H."/>
            <person name="Liu X."/>
            <person name="Gao L.Z."/>
        </authorList>
    </citation>
    <scope>NUCLEOTIDE SEQUENCE [LARGE SCALE GENOMIC DNA]</scope>
    <source>
        <strain evidence="2">cv. GT1</strain>
        <tissue evidence="1">Leaf</tissue>
    </source>
</reference>